<keyword evidence="1" id="KW-1133">Transmembrane helix</keyword>
<evidence type="ECO:0000313" key="3">
    <source>
        <dbReference type="Proteomes" id="UP000602745"/>
    </source>
</evidence>
<keyword evidence="1" id="KW-0472">Membrane</keyword>
<keyword evidence="3" id="KW-1185">Reference proteome</keyword>
<evidence type="ECO:0000313" key="2">
    <source>
        <dbReference type="EMBL" id="GGE48815.1"/>
    </source>
</evidence>
<name>A0A8J2YKN0_9RHOB</name>
<reference evidence="2" key="2">
    <citation type="submission" date="2020-09" db="EMBL/GenBank/DDBJ databases">
        <authorList>
            <person name="Sun Q."/>
            <person name="Sedlacek I."/>
        </authorList>
    </citation>
    <scope>NUCLEOTIDE SEQUENCE</scope>
    <source>
        <strain evidence="2">CCM 7684</strain>
    </source>
</reference>
<organism evidence="2 3">
    <name type="scientific">Agaricicola taiwanensis</name>
    <dbReference type="NCBI Taxonomy" id="591372"/>
    <lineage>
        <taxon>Bacteria</taxon>
        <taxon>Pseudomonadati</taxon>
        <taxon>Pseudomonadota</taxon>
        <taxon>Alphaproteobacteria</taxon>
        <taxon>Rhodobacterales</taxon>
        <taxon>Paracoccaceae</taxon>
        <taxon>Agaricicola</taxon>
    </lineage>
</organism>
<sequence length="259" mass="28228">MQSTSLLPIGTRLAIVAVAMVTGLWGLSAVMGRAKAGADVEVVARRILQERPYPVDRLSRLRAATDGTHCEYRFARTVIQLRLFEEALTHPTADDERRQLEADMSALAQCNPNEGFFPLVGAALALGNGDTAGFGSGLMTSYRNAPRENWIALRRSPLALERFDDLSPDLQRHAVEEFSNFVNSGMNDEAADIFTGLDAETRGHLIASLGTHTGAERRVSFFNTLLADRDKPRKSSVSRKLIENFSLPSGTSLPSGPAE</sequence>
<comment type="caution">
    <text evidence="2">The sequence shown here is derived from an EMBL/GenBank/DDBJ whole genome shotgun (WGS) entry which is preliminary data.</text>
</comment>
<evidence type="ECO:0000256" key="1">
    <source>
        <dbReference type="SAM" id="Phobius"/>
    </source>
</evidence>
<accession>A0A8J2YKN0</accession>
<feature type="transmembrane region" description="Helical" evidence="1">
    <location>
        <begin position="6"/>
        <end position="27"/>
    </location>
</feature>
<reference evidence="2" key="1">
    <citation type="journal article" date="2014" name="Int. J. Syst. Evol. Microbiol.">
        <title>Complete genome sequence of Corynebacterium casei LMG S-19264T (=DSM 44701T), isolated from a smear-ripened cheese.</title>
        <authorList>
            <consortium name="US DOE Joint Genome Institute (JGI-PGF)"/>
            <person name="Walter F."/>
            <person name="Albersmeier A."/>
            <person name="Kalinowski J."/>
            <person name="Ruckert C."/>
        </authorList>
    </citation>
    <scope>NUCLEOTIDE SEQUENCE</scope>
    <source>
        <strain evidence="2">CCM 7684</strain>
    </source>
</reference>
<dbReference type="RefSeq" id="WP_188410377.1">
    <property type="nucleotide sequence ID" value="NZ_BMCP01000003.1"/>
</dbReference>
<protein>
    <submittedName>
        <fullName evidence="2">Uncharacterized protein</fullName>
    </submittedName>
</protein>
<dbReference type="AlphaFoldDB" id="A0A8J2YKN0"/>
<keyword evidence="1" id="KW-0812">Transmembrane</keyword>
<dbReference type="Proteomes" id="UP000602745">
    <property type="component" value="Unassembled WGS sequence"/>
</dbReference>
<dbReference type="EMBL" id="BMCP01000003">
    <property type="protein sequence ID" value="GGE48815.1"/>
    <property type="molecule type" value="Genomic_DNA"/>
</dbReference>
<gene>
    <name evidence="2" type="ORF">GCM10007276_27470</name>
</gene>
<proteinExistence type="predicted"/>